<dbReference type="GO" id="GO:0005737">
    <property type="term" value="C:cytoplasm"/>
    <property type="evidence" value="ECO:0007669"/>
    <property type="project" value="TreeGrafter"/>
</dbReference>
<evidence type="ECO:0000256" key="3">
    <source>
        <dbReference type="ARBA" id="ARBA00022679"/>
    </source>
</evidence>
<evidence type="ECO:0000313" key="17">
    <source>
        <dbReference type="Proteomes" id="UP000093080"/>
    </source>
</evidence>
<evidence type="ECO:0000256" key="8">
    <source>
        <dbReference type="ARBA" id="ARBA00022833"/>
    </source>
</evidence>
<keyword evidence="10 12" id="KW-0238">DNA-binding</keyword>
<evidence type="ECO:0000256" key="11">
    <source>
        <dbReference type="ARBA" id="ARBA00023163"/>
    </source>
</evidence>
<evidence type="ECO:0000256" key="13">
    <source>
        <dbReference type="PIRNR" id="PIRNR002811"/>
    </source>
</evidence>
<keyword evidence="7 12" id="KW-0863">Zinc-finger</keyword>
<dbReference type="GO" id="GO:1990077">
    <property type="term" value="C:primosome complex"/>
    <property type="evidence" value="ECO:0007669"/>
    <property type="project" value="UniProtKB-KW"/>
</dbReference>
<dbReference type="GO" id="GO:0006269">
    <property type="term" value="P:DNA replication, synthesis of primer"/>
    <property type="evidence" value="ECO:0007669"/>
    <property type="project" value="UniProtKB-UniRule"/>
</dbReference>
<evidence type="ECO:0000313" key="16">
    <source>
        <dbReference type="EMBL" id="OCC16337.1"/>
    </source>
</evidence>
<dbReference type="SUPFAM" id="SSF56731">
    <property type="entry name" value="DNA primase core"/>
    <property type="match status" value="1"/>
</dbReference>
<gene>
    <name evidence="12" type="primary">dnaG</name>
    <name evidence="16" type="ORF">DBT_0154</name>
</gene>
<evidence type="ECO:0000256" key="12">
    <source>
        <dbReference type="HAMAP-Rule" id="MF_00974"/>
    </source>
</evidence>
<comment type="similarity">
    <text evidence="12 13">Belongs to the DnaG primase family.</text>
</comment>
<dbReference type="Gene3D" id="3.90.980.10">
    <property type="entry name" value="DNA primase, catalytic core, N-terminal domain"/>
    <property type="match status" value="1"/>
</dbReference>
<dbReference type="Proteomes" id="UP000093080">
    <property type="component" value="Unassembled WGS sequence"/>
</dbReference>
<evidence type="ECO:0000256" key="6">
    <source>
        <dbReference type="ARBA" id="ARBA00022723"/>
    </source>
</evidence>
<dbReference type="STRING" id="1156395.DBT_0154"/>
<dbReference type="Gene3D" id="3.40.1360.10">
    <property type="match status" value="1"/>
</dbReference>
<dbReference type="GO" id="GO:0003677">
    <property type="term" value="F:DNA binding"/>
    <property type="evidence" value="ECO:0007669"/>
    <property type="project" value="UniProtKB-KW"/>
</dbReference>
<dbReference type="InterPro" id="IPR050219">
    <property type="entry name" value="DnaG_primase"/>
</dbReference>
<keyword evidence="3 12" id="KW-0808">Transferase</keyword>
<keyword evidence="4 12" id="KW-0548">Nucleotidyltransferase</keyword>
<dbReference type="InterPro" id="IPR006295">
    <property type="entry name" value="DNA_primase_DnaG"/>
</dbReference>
<feature type="zinc finger region" description="CHC2-type" evidence="12 14">
    <location>
        <begin position="40"/>
        <end position="64"/>
    </location>
</feature>
<dbReference type="InterPro" id="IPR036977">
    <property type="entry name" value="DNA_primase_Znf_CHC2"/>
</dbReference>
<keyword evidence="8 12" id="KW-0862">Zinc</keyword>
<comment type="cofactor">
    <cofactor evidence="12 13 14">
        <name>Zn(2+)</name>
        <dbReference type="ChEBI" id="CHEBI:29105"/>
    </cofactor>
    <text evidence="12 13 14">Binds 1 zinc ion per monomer.</text>
</comment>
<dbReference type="SMART" id="SM00493">
    <property type="entry name" value="TOPRIM"/>
    <property type="match status" value="1"/>
</dbReference>
<dbReference type="PIRSF" id="PIRSF002811">
    <property type="entry name" value="DnaG"/>
    <property type="match status" value="1"/>
</dbReference>
<protein>
    <recommendedName>
        <fullName evidence="12 13">DNA primase</fullName>
        <ecNumber evidence="12">2.7.7.101</ecNumber>
    </recommendedName>
</protein>
<accession>A0A1B9F8S6</accession>
<dbReference type="Pfam" id="PF01807">
    <property type="entry name" value="Zn_ribbon_DnaG"/>
    <property type="match status" value="1"/>
</dbReference>
<keyword evidence="5 12" id="KW-0235">DNA replication</keyword>
<dbReference type="Pfam" id="PF08275">
    <property type="entry name" value="DNAG_N"/>
    <property type="match status" value="1"/>
</dbReference>
<dbReference type="InterPro" id="IPR034151">
    <property type="entry name" value="TOPRIM_DnaG_bac"/>
</dbReference>
<comment type="subunit">
    <text evidence="12">Monomer. Interacts with DnaB.</text>
</comment>
<evidence type="ECO:0000256" key="14">
    <source>
        <dbReference type="PIRSR" id="PIRSR002811-1"/>
    </source>
</evidence>
<dbReference type="AlphaFoldDB" id="A0A1B9F8S6"/>
<keyword evidence="11 12" id="KW-0804">Transcription</keyword>
<evidence type="ECO:0000256" key="10">
    <source>
        <dbReference type="ARBA" id="ARBA00023125"/>
    </source>
</evidence>
<dbReference type="GO" id="GO:0008270">
    <property type="term" value="F:zinc ion binding"/>
    <property type="evidence" value="ECO:0007669"/>
    <property type="project" value="UniProtKB-UniRule"/>
</dbReference>
<dbReference type="InterPro" id="IPR013264">
    <property type="entry name" value="DNAG_N"/>
</dbReference>
<keyword evidence="9" id="KW-0460">Magnesium</keyword>
<dbReference type="Pfam" id="PF13155">
    <property type="entry name" value="Toprim_2"/>
    <property type="match status" value="1"/>
</dbReference>
<dbReference type="GO" id="GO:0003899">
    <property type="term" value="F:DNA-directed RNA polymerase activity"/>
    <property type="evidence" value="ECO:0007669"/>
    <property type="project" value="UniProtKB-UniRule"/>
</dbReference>
<keyword evidence="2 12" id="KW-0639">Primosome</keyword>
<comment type="catalytic activity">
    <reaction evidence="12">
        <text>ssDNA + n NTP = ssDNA/pppN(pN)n-1 hybrid + (n-1) diphosphate.</text>
        <dbReference type="EC" id="2.7.7.101"/>
    </reaction>
</comment>
<dbReference type="SUPFAM" id="SSF57783">
    <property type="entry name" value="Zinc beta-ribbon"/>
    <property type="match status" value="1"/>
</dbReference>
<dbReference type="RefSeq" id="WP_067615445.1">
    <property type="nucleotide sequence ID" value="NZ_MAGO01000001.1"/>
</dbReference>
<dbReference type="HAMAP" id="MF_00974">
    <property type="entry name" value="DNA_primase_DnaG"/>
    <property type="match status" value="1"/>
</dbReference>
<dbReference type="CDD" id="cd03364">
    <property type="entry name" value="TOPRIM_DnaG_primases"/>
    <property type="match status" value="1"/>
</dbReference>
<evidence type="ECO:0000259" key="15">
    <source>
        <dbReference type="PROSITE" id="PS50880"/>
    </source>
</evidence>
<comment type="function">
    <text evidence="12 13">RNA polymerase that catalyzes the synthesis of short RNA molecules used as primers for DNA polymerase during DNA replication.</text>
</comment>
<organism evidence="16 17">
    <name type="scientific">Dissulfuribacter thermophilus</name>
    <dbReference type="NCBI Taxonomy" id="1156395"/>
    <lineage>
        <taxon>Bacteria</taxon>
        <taxon>Pseudomonadati</taxon>
        <taxon>Thermodesulfobacteriota</taxon>
        <taxon>Dissulfuribacteria</taxon>
        <taxon>Dissulfuribacterales</taxon>
        <taxon>Dissulfuribacteraceae</taxon>
        <taxon>Dissulfuribacter</taxon>
    </lineage>
</organism>
<dbReference type="GO" id="GO:0000428">
    <property type="term" value="C:DNA-directed RNA polymerase complex"/>
    <property type="evidence" value="ECO:0007669"/>
    <property type="project" value="UniProtKB-KW"/>
</dbReference>
<dbReference type="PANTHER" id="PTHR30313">
    <property type="entry name" value="DNA PRIMASE"/>
    <property type="match status" value="1"/>
</dbReference>
<keyword evidence="6 12" id="KW-0479">Metal-binding</keyword>
<dbReference type="PROSITE" id="PS50880">
    <property type="entry name" value="TOPRIM"/>
    <property type="match status" value="1"/>
</dbReference>
<dbReference type="EMBL" id="MAGO01000001">
    <property type="protein sequence ID" value="OCC16337.1"/>
    <property type="molecule type" value="Genomic_DNA"/>
</dbReference>
<reference evidence="16 17" key="1">
    <citation type="submission" date="2016-06" db="EMBL/GenBank/DDBJ databases">
        <title>Respiratory ammonification of nitrate coupled to the oxidation of elemental sulfur in deep-sea autotrophic thermophilic bacteria.</title>
        <authorList>
            <person name="Slobodkina G.B."/>
            <person name="Mardanov A.V."/>
            <person name="Ravin N.V."/>
            <person name="Frolova A.A."/>
            <person name="Viryasiv M.B."/>
            <person name="Chernyh N.A."/>
            <person name="Bonch-Osmolovskaya E.A."/>
            <person name="Slobodkin A.I."/>
        </authorList>
    </citation>
    <scope>NUCLEOTIDE SEQUENCE [LARGE SCALE GENOMIC DNA]</scope>
    <source>
        <strain evidence="16 17">S69</strain>
    </source>
</reference>
<dbReference type="InterPro" id="IPR037068">
    <property type="entry name" value="DNA_primase_core_N_sf"/>
</dbReference>
<dbReference type="InterPro" id="IPR019475">
    <property type="entry name" value="DNA_primase_DnaB-bd"/>
</dbReference>
<feature type="domain" description="Toprim" evidence="15">
    <location>
        <begin position="261"/>
        <end position="342"/>
    </location>
</feature>
<dbReference type="FunFam" id="3.90.980.10:FF:000001">
    <property type="entry name" value="DNA primase"/>
    <property type="match status" value="1"/>
</dbReference>
<keyword evidence="1 12" id="KW-0240">DNA-directed RNA polymerase</keyword>
<evidence type="ECO:0000256" key="1">
    <source>
        <dbReference type="ARBA" id="ARBA00022478"/>
    </source>
</evidence>
<dbReference type="SMART" id="SM00400">
    <property type="entry name" value="ZnF_CHCC"/>
    <property type="match status" value="1"/>
</dbReference>
<comment type="domain">
    <text evidence="12">Contains an N-terminal zinc-binding domain, a central core domain that contains the primase activity, and a C-terminal DnaB-binding domain.</text>
</comment>
<keyword evidence="17" id="KW-1185">Reference proteome</keyword>
<comment type="caution">
    <text evidence="16">The sequence shown here is derived from an EMBL/GenBank/DDBJ whole genome shotgun (WGS) entry which is preliminary data.</text>
</comment>
<proteinExistence type="inferred from homology"/>
<evidence type="ECO:0000256" key="9">
    <source>
        <dbReference type="ARBA" id="ARBA00022842"/>
    </source>
</evidence>
<dbReference type="Gene3D" id="3.90.580.10">
    <property type="entry name" value="Zinc finger, CHC2-type domain"/>
    <property type="match status" value="1"/>
</dbReference>
<dbReference type="FunFam" id="3.90.580.10:FF:000001">
    <property type="entry name" value="DNA primase"/>
    <property type="match status" value="1"/>
</dbReference>
<dbReference type="Pfam" id="PF10410">
    <property type="entry name" value="DnaB_bind"/>
    <property type="match status" value="1"/>
</dbReference>
<dbReference type="EC" id="2.7.7.101" evidence="12"/>
<evidence type="ECO:0000256" key="7">
    <source>
        <dbReference type="ARBA" id="ARBA00022771"/>
    </source>
</evidence>
<dbReference type="NCBIfam" id="TIGR01391">
    <property type="entry name" value="dnaG"/>
    <property type="match status" value="1"/>
</dbReference>
<dbReference type="InterPro" id="IPR006171">
    <property type="entry name" value="TOPRIM_dom"/>
</dbReference>
<name>A0A1B9F8S6_9BACT</name>
<dbReference type="InterPro" id="IPR030846">
    <property type="entry name" value="DnaG_bac"/>
</dbReference>
<evidence type="ECO:0000256" key="4">
    <source>
        <dbReference type="ARBA" id="ARBA00022695"/>
    </source>
</evidence>
<evidence type="ECO:0000256" key="2">
    <source>
        <dbReference type="ARBA" id="ARBA00022515"/>
    </source>
</evidence>
<evidence type="ECO:0000256" key="5">
    <source>
        <dbReference type="ARBA" id="ARBA00022705"/>
    </source>
</evidence>
<sequence>MVSFIPEDIIQRIQDLADIRQIVSEYVPLKKRGNNWVGLCPFHHDRDPSFTVNEDKQIFHCFGCGVGGGVFKFLMLIEGMSFVDAVKALADRYGVTIPEKAPSAVHSARKIKRELLLECMNKAMEFFHQNLVGSRLGVVAREYLEDRGISDATINHFKLGWAPHGWENLVKFLKKASLDLDVAREAGLIIRRDGGGGYYDRFRARVVFPIHDRRGHIVAFGGRVIGDGDPKYINSPESPIYQKKECLYGYFLNKSYIRKEGVGIVVEGYMDLVALFEHGITNVVATLGTALTEQHARLMKGLTKDWILVFDADEAGFKAASRALPILYSLGLRPKVLSLPEGHDPDTFIRSEGRVAWNRLLDSADQGIDFVLKMASETYGSGPEARMEATEEILKMINGIEDPVRKSLLISHASQKLGIKESILMDRVFSSRTPTTKKKTQVRDIGTRSLESAPAQLVSFILNNPHRIEEFLDVGFDYWLEDGTLRDLWLSMVHAHEIYGALEIERFVEYISSCEEVRKLAKKLIEASPPLEDSDETIRRLKTYCLSMKNRELRRRLIEQLRDDEANAEMILRRIEELH</sequence>
<dbReference type="InterPro" id="IPR002694">
    <property type="entry name" value="Znf_CHC2"/>
</dbReference>
<dbReference type="PATRIC" id="fig|1156395.6.peg.150"/>
<dbReference type="OrthoDB" id="9803773at2"/>
<dbReference type="PANTHER" id="PTHR30313:SF2">
    <property type="entry name" value="DNA PRIMASE"/>
    <property type="match status" value="1"/>
</dbReference>